<evidence type="ECO:0000313" key="11">
    <source>
        <dbReference type="EMBL" id="HEW53002.1"/>
    </source>
</evidence>
<evidence type="ECO:0000256" key="9">
    <source>
        <dbReference type="PIRSR" id="PIRSR600246-2"/>
    </source>
</evidence>
<proteinExistence type="predicted"/>
<dbReference type="GO" id="GO:0004067">
    <property type="term" value="F:asparaginase activity"/>
    <property type="evidence" value="ECO:0007669"/>
    <property type="project" value="UniProtKB-EC"/>
</dbReference>
<dbReference type="GO" id="GO:0005737">
    <property type="term" value="C:cytoplasm"/>
    <property type="evidence" value="ECO:0007669"/>
    <property type="project" value="TreeGrafter"/>
</dbReference>
<protein>
    <recommendedName>
        <fullName evidence="6">Plant-type L-asparaginase</fullName>
        <ecNumber evidence="1">3.5.1.1</ecNumber>
    </recommendedName>
    <alternativeName>
        <fullName evidence="5">L-asparagine amidohydrolase</fullName>
    </alternativeName>
</protein>
<feature type="binding site" evidence="9">
    <location>
        <begin position="228"/>
        <end position="231"/>
    </location>
    <ligand>
        <name>substrate</name>
    </ligand>
</feature>
<evidence type="ECO:0000256" key="6">
    <source>
        <dbReference type="ARBA" id="ARBA00044776"/>
    </source>
</evidence>
<keyword evidence="4" id="KW-0068">Autocatalytic cleavage</keyword>
<evidence type="ECO:0000256" key="3">
    <source>
        <dbReference type="ARBA" id="ARBA00022801"/>
    </source>
</evidence>
<dbReference type="GO" id="GO:0008233">
    <property type="term" value="F:peptidase activity"/>
    <property type="evidence" value="ECO:0007669"/>
    <property type="project" value="UniProtKB-KW"/>
</dbReference>
<sequence>MSRPVLAVHLGAGEWNIDEEMKVKIKQLITQSLEEGYKAGLTGSGVDMVVKAIEILEDSGLVNAGVGSIVDLSGAISMDAGIMYSRYAKAGAVAYVKYPKNPILLARYVMELTDHVILAGEAADKLAEKIGLEKHPGPLDRVMRRYRETMAKIRLGHVDGLRYINSVNLWIKLGFLDTVGAVARDSSGEFAAGVSTGGVFLKMPGRVGDSAIPGAGFYANSCGAAAATGIGEYILLSLLTYNVVQDICRGSDVVRAVGKSLKVMTERYGPGTAGLIAVDVSGKVYGACNTKAMPWGYIDEDGKIRIFV</sequence>
<dbReference type="PANTHER" id="PTHR10188:SF6">
    <property type="entry name" value="N(4)-(BETA-N-ACETYLGLUCOSAMINYL)-L-ASPARAGINASE"/>
    <property type="match status" value="1"/>
</dbReference>
<dbReference type="SUPFAM" id="SSF56235">
    <property type="entry name" value="N-terminal nucleophile aminohydrolases (Ntn hydrolases)"/>
    <property type="match status" value="1"/>
</dbReference>
<dbReference type="GO" id="GO:0006508">
    <property type="term" value="P:proteolysis"/>
    <property type="evidence" value="ECO:0007669"/>
    <property type="project" value="UniProtKB-KW"/>
</dbReference>
<dbReference type="FunFam" id="3.60.20.30:FF:000001">
    <property type="entry name" value="Isoaspartyl peptidase/L-asparaginase"/>
    <property type="match status" value="1"/>
</dbReference>
<reference evidence="11" key="1">
    <citation type="journal article" date="2020" name="mSystems">
        <title>Genome- and Community-Level Interaction Insights into Carbon Utilization and Element Cycling Functions of Hydrothermarchaeota in Hydrothermal Sediment.</title>
        <authorList>
            <person name="Zhou Z."/>
            <person name="Liu Y."/>
            <person name="Xu W."/>
            <person name="Pan J."/>
            <person name="Luo Z.H."/>
            <person name="Li M."/>
        </authorList>
    </citation>
    <scope>NUCLEOTIDE SEQUENCE [LARGE SCALE GENOMIC DNA]</scope>
    <source>
        <strain evidence="11">SpSt-16</strain>
    </source>
</reference>
<dbReference type="PANTHER" id="PTHR10188">
    <property type="entry name" value="L-ASPARAGINASE"/>
    <property type="match status" value="1"/>
</dbReference>
<evidence type="ECO:0000256" key="4">
    <source>
        <dbReference type="ARBA" id="ARBA00022813"/>
    </source>
</evidence>
<keyword evidence="2" id="KW-0645">Protease</keyword>
<keyword evidence="3" id="KW-0378">Hydrolase</keyword>
<feature type="binding site" evidence="9">
    <location>
        <begin position="206"/>
        <end position="209"/>
    </location>
    <ligand>
        <name>substrate</name>
    </ligand>
</feature>
<dbReference type="EC" id="3.5.1.1" evidence="1"/>
<organism evidence="11">
    <name type="scientific">Ignisphaera aggregans</name>
    <dbReference type="NCBI Taxonomy" id="334771"/>
    <lineage>
        <taxon>Archaea</taxon>
        <taxon>Thermoproteota</taxon>
        <taxon>Thermoprotei</taxon>
        <taxon>Desulfurococcales</taxon>
        <taxon>Desulfurococcaceae</taxon>
        <taxon>Ignisphaera</taxon>
    </lineage>
</organism>
<dbReference type="Gene3D" id="3.60.20.30">
    <property type="entry name" value="(Glycosyl)asparaginase"/>
    <property type="match status" value="1"/>
</dbReference>
<evidence type="ECO:0000256" key="10">
    <source>
        <dbReference type="PIRSR" id="PIRSR600246-3"/>
    </source>
</evidence>
<dbReference type="CDD" id="cd14950">
    <property type="entry name" value="Asparaginase_2_like_2"/>
    <property type="match status" value="1"/>
</dbReference>
<dbReference type="EMBL" id="DSGT01000007">
    <property type="protein sequence ID" value="HEW53002.1"/>
    <property type="molecule type" value="Genomic_DNA"/>
</dbReference>
<evidence type="ECO:0000256" key="2">
    <source>
        <dbReference type="ARBA" id="ARBA00022670"/>
    </source>
</evidence>
<gene>
    <name evidence="11" type="ORF">ENO77_02365</name>
</gene>
<comment type="catalytic activity">
    <reaction evidence="7">
        <text>L-asparagine + H2O = L-aspartate + NH4(+)</text>
        <dbReference type="Rhea" id="RHEA:21016"/>
        <dbReference type="ChEBI" id="CHEBI:15377"/>
        <dbReference type="ChEBI" id="CHEBI:28938"/>
        <dbReference type="ChEBI" id="CHEBI:29991"/>
        <dbReference type="ChEBI" id="CHEBI:58048"/>
        <dbReference type="EC" id="3.5.1.1"/>
    </reaction>
</comment>
<comment type="caution">
    <text evidence="11">The sequence shown here is derived from an EMBL/GenBank/DDBJ whole genome shotgun (WGS) entry which is preliminary data.</text>
</comment>
<dbReference type="Pfam" id="PF01112">
    <property type="entry name" value="Asparaginase_2"/>
    <property type="match status" value="1"/>
</dbReference>
<dbReference type="InterPro" id="IPR029055">
    <property type="entry name" value="Ntn_hydrolases_N"/>
</dbReference>
<evidence type="ECO:0000256" key="5">
    <source>
        <dbReference type="ARBA" id="ARBA00030414"/>
    </source>
</evidence>
<dbReference type="InterPro" id="IPR000246">
    <property type="entry name" value="Peptidase_T2"/>
</dbReference>
<feature type="active site" description="Nucleophile" evidence="8">
    <location>
        <position position="178"/>
    </location>
</feature>
<evidence type="ECO:0000256" key="7">
    <source>
        <dbReference type="ARBA" id="ARBA00049366"/>
    </source>
</evidence>
<evidence type="ECO:0000256" key="8">
    <source>
        <dbReference type="PIRSR" id="PIRSR600246-1"/>
    </source>
</evidence>
<accession>A0A7C2ZLV3</accession>
<feature type="site" description="Cleavage; by autolysis" evidence="10">
    <location>
        <begin position="177"/>
        <end position="178"/>
    </location>
</feature>
<name>A0A7C2ZLV3_9CREN</name>
<evidence type="ECO:0000256" key="1">
    <source>
        <dbReference type="ARBA" id="ARBA00012920"/>
    </source>
</evidence>
<dbReference type="AlphaFoldDB" id="A0A7C2ZLV3"/>